<feature type="domain" description="DUF6697" evidence="2">
    <location>
        <begin position="414"/>
        <end position="591"/>
    </location>
</feature>
<organism evidence="3 4">
    <name type="scientific">Fistulina hepatica ATCC 64428</name>
    <dbReference type="NCBI Taxonomy" id="1128425"/>
    <lineage>
        <taxon>Eukaryota</taxon>
        <taxon>Fungi</taxon>
        <taxon>Dikarya</taxon>
        <taxon>Basidiomycota</taxon>
        <taxon>Agaricomycotina</taxon>
        <taxon>Agaricomycetes</taxon>
        <taxon>Agaricomycetidae</taxon>
        <taxon>Agaricales</taxon>
        <taxon>Fistulinaceae</taxon>
        <taxon>Fistulina</taxon>
    </lineage>
</organism>
<feature type="compositionally biased region" description="Polar residues" evidence="1">
    <location>
        <begin position="98"/>
        <end position="108"/>
    </location>
</feature>
<feature type="compositionally biased region" description="Low complexity" evidence="1">
    <location>
        <begin position="284"/>
        <end position="302"/>
    </location>
</feature>
<reference evidence="3 4" key="1">
    <citation type="journal article" date="2015" name="Fungal Genet. Biol.">
        <title>Evolution of novel wood decay mechanisms in Agaricales revealed by the genome sequences of Fistulina hepatica and Cylindrobasidium torrendii.</title>
        <authorList>
            <person name="Floudas D."/>
            <person name="Held B.W."/>
            <person name="Riley R."/>
            <person name="Nagy L.G."/>
            <person name="Koehler G."/>
            <person name="Ransdell A.S."/>
            <person name="Younus H."/>
            <person name="Chow J."/>
            <person name="Chiniquy J."/>
            <person name="Lipzen A."/>
            <person name="Tritt A."/>
            <person name="Sun H."/>
            <person name="Haridas S."/>
            <person name="LaButti K."/>
            <person name="Ohm R.A."/>
            <person name="Kues U."/>
            <person name="Blanchette R.A."/>
            <person name="Grigoriev I.V."/>
            <person name="Minto R.E."/>
            <person name="Hibbett D.S."/>
        </authorList>
    </citation>
    <scope>NUCLEOTIDE SEQUENCE [LARGE SCALE GENOMIC DNA]</scope>
    <source>
        <strain evidence="3 4">ATCC 64428</strain>
    </source>
</reference>
<feature type="region of interest" description="Disordered" evidence="1">
    <location>
        <begin position="236"/>
        <end position="314"/>
    </location>
</feature>
<feature type="region of interest" description="Disordered" evidence="1">
    <location>
        <begin position="89"/>
        <end position="123"/>
    </location>
</feature>
<dbReference type="Gene3D" id="6.10.250.3110">
    <property type="match status" value="1"/>
</dbReference>
<evidence type="ECO:0000259" key="2">
    <source>
        <dbReference type="Pfam" id="PF20411"/>
    </source>
</evidence>
<feature type="compositionally biased region" description="Low complexity" evidence="1">
    <location>
        <begin position="261"/>
        <end position="271"/>
    </location>
</feature>
<dbReference type="Proteomes" id="UP000054144">
    <property type="component" value="Unassembled WGS sequence"/>
</dbReference>
<dbReference type="Pfam" id="PF20411">
    <property type="entry name" value="DUF6697"/>
    <property type="match status" value="1"/>
</dbReference>
<accession>A0A0D7AR99</accession>
<evidence type="ECO:0000313" key="3">
    <source>
        <dbReference type="EMBL" id="KIY53851.1"/>
    </source>
</evidence>
<keyword evidence="4" id="KW-1185">Reference proteome</keyword>
<dbReference type="OrthoDB" id="3265858at2759"/>
<name>A0A0D7AR99_9AGAR</name>
<gene>
    <name evidence="3" type="ORF">FISHEDRAFT_68421</name>
</gene>
<sequence>MDTANQIEQLNSEVARLRADRNDLQKEWDVIWNDRERFRKDAAKYRAETATAHMELARFRNDFALLQNQYDEISTELCDLKRQNNRHRVSAESGSAPCKQNTTETSLLGTGPARKESPQVPFRKMPSLPRRAVAEGNAIAHPYRQEKSSASFLADAHSVSPQLQKPIEGKSGSKPNRQDSRTHLSGIPKETPPKHVEIIELLSDTDDDDAFIVELQAAADNIDNFLNGIGDAKYGTVDGNSHVIPRKRSRSPSLHFDVGTSASSSGGSEAENLIRTTKKPRAQSSAMSLTPLSSSPNASVSSRNGDIEASDSHHIRTSSDHEAILLDSPVSPFVAEPAQENKGMKSVSPISTHVTKRESQQSMPEPSKLSHEFKFKFEAIKPNSKALCLPATTVQRDISNAPVYSVQAPAVVPVSRDALSSRYGGSQATLLATMHSNVGNTVRTAIFPRPDMNPDAPTVPGEPGLLFTARTDIVEQGRLSVFRRVDIKVEGKKRTRWVYLGEYTSSTLRRLTCREFMEQSHVVRREWAASICDRAKGVYQAMNMRIARRRGKAIAEPNDVLKALCNGEEALNVIVLACVDYDHQLAEDIATHCKKDT</sequence>
<dbReference type="EMBL" id="KN881583">
    <property type="protein sequence ID" value="KIY53851.1"/>
    <property type="molecule type" value="Genomic_DNA"/>
</dbReference>
<dbReference type="InterPro" id="IPR046520">
    <property type="entry name" value="DUF6697"/>
</dbReference>
<dbReference type="AlphaFoldDB" id="A0A0D7AR99"/>
<evidence type="ECO:0000256" key="1">
    <source>
        <dbReference type="SAM" id="MobiDB-lite"/>
    </source>
</evidence>
<evidence type="ECO:0000313" key="4">
    <source>
        <dbReference type="Proteomes" id="UP000054144"/>
    </source>
</evidence>
<feature type="region of interest" description="Disordered" evidence="1">
    <location>
        <begin position="149"/>
        <end position="192"/>
    </location>
</feature>
<proteinExistence type="predicted"/>
<protein>
    <recommendedName>
        <fullName evidence="2">DUF6697 domain-containing protein</fullName>
    </recommendedName>
</protein>